<dbReference type="Pfam" id="PF05016">
    <property type="entry name" value="ParE_toxin"/>
    <property type="match status" value="1"/>
</dbReference>
<evidence type="ECO:0000256" key="1">
    <source>
        <dbReference type="ARBA" id="ARBA00022649"/>
    </source>
</evidence>
<dbReference type="Gene3D" id="3.30.2310.20">
    <property type="entry name" value="RelE-like"/>
    <property type="match status" value="1"/>
</dbReference>
<sequence>MSEGEWTWELSSTAQDDLRVLPAKEQDRILEKLDEICTSPWRDPPDYGEPLRNSPYRKICIGEFRCSVVFKRDESRVVVARIKRRGGSYTADDD</sequence>
<evidence type="ECO:0000313" key="3">
    <source>
        <dbReference type="Proteomes" id="UP000263012"/>
    </source>
</evidence>
<dbReference type="OrthoDB" id="159002at2157"/>
<dbReference type="InterPro" id="IPR007712">
    <property type="entry name" value="RelE/ParE_toxin"/>
</dbReference>
<accession>A0A343TH32</accession>
<dbReference type="RefSeq" id="WP_119815252.1">
    <property type="nucleotide sequence ID" value="NZ_CP025066.1"/>
</dbReference>
<gene>
    <name evidence="2" type="ORF">AArcSl_0758</name>
</gene>
<name>A0A343TH32_9EURY</name>
<organism evidence="2 3">
    <name type="scientific">Halalkaliarchaeum desulfuricum</name>
    <dbReference type="NCBI Taxonomy" id="2055893"/>
    <lineage>
        <taxon>Archaea</taxon>
        <taxon>Methanobacteriati</taxon>
        <taxon>Methanobacteriota</taxon>
        <taxon>Stenosarchaea group</taxon>
        <taxon>Halobacteria</taxon>
        <taxon>Halobacteriales</taxon>
        <taxon>Haloferacaceae</taxon>
        <taxon>Halalkaliarchaeum</taxon>
    </lineage>
</organism>
<dbReference type="Proteomes" id="UP000263012">
    <property type="component" value="Chromosome"/>
</dbReference>
<protein>
    <submittedName>
        <fullName evidence="2">Cytotoxic translational repressor of toxin-antitoxin stability system</fullName>
    </submittedName>
</protein>
<reference evidence="3" key="1">
    <citation type="submission" date="2017-11" db="EMBL/GenBank/DDBJ databases">
        <title>Phenotypic and genomic properties of facultatively anaerobic sulfur-reducing natronoarchaea from hypersaline soda lakes.</title>
        <authorList>
            <person name="Sorokin D.Y."/>
            <person name="Kublanov I.V."/>
            <person name="Roman P."/>
            <person name="Sinninghe Damste J.S."/>
            <person name="Golyshin P.N."/>
            <person name="Rojo D."/>
            <person name="Ciordia S."/>
            <person name="Mena M.D.C."/>
            <person name="Ferrer M."/>
            <person name="Messina E."/>
            <person name="Smedile F."/>
            <person name="La Spada G."/>
            <person name="La Cono V."/>
            <person name="Yakimov M.M."/>
        </authorList>
    </citation>
    <scope>NUCLEOTIDE SEQUENCE [LARGE SCALE GENOMIC DNA]</scope>
    <source>
        <strain evidence="3">AArc-Sl</strain>
    </source>
</reference>
<keyword evidence="3" id="KW-1185">Reference proteome</keyword>
<dbReference type="SUPFAM" id="SSF143011">
    <property type="entry name" value="RelE-like"/>
    <property type="match status" value="1"/>
</dbReference>
<dbReference type="InterPro" id="IPR035093">
    <property type="entry name" value="RelE/ParE_toxin_dom_sf"/>
</dbReference>
<dbReference type="AlphaFoldDB" id="A0A343TH32"/>
<evidence type="ECO:0000313" key="2">
    <source>
        <dbReference type="EMBL" id="AUX08404.1"/>
    </source>
</evidence>
<dbReference type="EMBL" id="CP025066">
    <property type="protein sequence ID" value="AUX08404.1"/>
    <property type="molecule type" value="Genomic_DNA"/>
</dbReference>
<dbReference type="KEGG" id="hdf:AArcSl_0758"/>
<keyword evidence="1" id="KW-1277">Toxin-antitoxin system</keyword>
<proteinExistence type="predicted"/>
<dbReference type="GeneID" id="37877101"/>